<evidence type="ECO:0000313" key="1">
    <source>
        <dbReference type="EMBL" id="KAI5341744.1"/>
    </source>
</evidence>
<dbReference type="AlphaFoldDB" id="A0AAD4WE74"/>
<evidence type="ECO:0000313" key="2">
    <source>
        <dbReference type="Proteomes" id="UP001054821"/>
    </source>
</evidence>
<accession>A0AAD4WE74</accession>
<protein>
    <submittedName>
        <fullName evidence="1">Uncharacterized protein</fullName>
    </submittedName>
</protein>
<comment type="caution">
    <text evidence="1">The sequence shown here is derived from an EMBL/GenBank/DDBJ whole genome shotgun (WGS) entry which is preliminary data.</text>
</comment>
<gene>
    <name evidence="1" type="ORF">L3X38_009619</name>
</gene>
<sequence>MVPSQKCGRGVFCKGLGAFSKIWPDASSCKSGPVYPCKSGRAYPYKIGQTLHFAKVAGHFSKSWVGYSLNTLVGTPLAKSWVEADFLFVHLASSSQHLGKQSWAEGVEVRREVFSLRELKFGRRYVRRVPNVRIFENSKIVQCRAKPNIQIFGVPIPSTLADGQPALEFLILKGHEVPPNVKMKSRRSKSKPRIRAQDFRRLVCT</sequence>
<name>A0AAD4WE74_PRUDU</name>
<dbReference type="Proteomes" id="UP001054821">
    <property type="component" value="Chromosome 2"/>
</dbReference>
<proteinExistence type="predicted"/>
<reference evidence="1 2" key="1">
    <citation type="journal article" date="2022" name="G3 (Bethesda)">
        <title>Whole-genome sequence and methylome profiling of the almond [Prunus dulcis (Mill.) D.A. Webb] cultivar 'Nonpareil'.</title>
        <authorList>
            <person name="D'Amico-Willman K.M."/>
            <person name="Ouma W.Z."/>
            <person name="Meulia T."/>
            <person name="Sideli G.M."/>
            <person name="Gradziel T.M."/>
            <person name="Fresnedo-Ramirez J."/>
        </authorList>
    </citation>
    <scope>NUCLEOTIDE SEQUENCE [LARGE SCALE GENOMIC DNA]</scope>
    <source>
        <strain evidence="1">Clone GOH B32 T37-40</strain>
    </source>
</reference>
<dbReference type="EMBL" id="JAJFAZ020000002">
    <property type="protein sequence ID" value="KAI5341744.1"/>
    <property type="molecule type" value="Genomic_DNA"/>
</dbReference>
<keyword evidence="2" id="KW-1185">Reference proteome</keyword>
<organism evidence="1 2">
    <name type="scientific">Prunus dulcis</name>
    <name type="common">Almond</name>
    <name type="synonym">Amygdalus dulcis</name>
    <dbReference type="NCBI Taxonomy" id="3755"/>
    <lineage>
        <taxon>Eukaryota</taxon>
        <taxon>Viridiplantae</taxon>
        <taxon>Streptophyta</taxon>
        <taxon>Embryophyta</taxon>
        <taxon>Tracheophyta</taxon>
        <taxon>Spermatophyta</taxon>
        <taxon>Magnoliopsida</taxon>
        <taxon>eudicotyledons</taxon>
        <taxon>Gunneridae</taxon>
        <taxon>Pentapetalae</taxon>
        <taxon>rosids</taxon>
        <taxon>fabids</taxon>
        <taxon>Rosales</taxon>
        <taxon>Rosaceae</taxon>
        <taxon>Amygdaloideae</taxon>
        <taxon>Amygdaleae</taxon>
        <taxon>Prunus</taxon>
    </lineage>
</organism>